<protein>
    <recommendedName>
        <fullName evidence="3">DUF222 domain-containing protein</fullName>
    </recommendedName>
</protein>
<dbReference type="Proteomes" id="UP000271678">
    <property type="component" value="Unassembled WGS sequence"/>
</dbReference>
<reference evidence="1 2" key="1">
    <citation type="submission" date="2018-11" db="EMBL/GenBank/DDBJ databases">
        <title>Draft genome of Simplicispira Flexivirga sp. BO-16.</title>
        <authorList>
            <person name="Im W.T."/>
        </authorList>
    </citation>
    <scope>NUCLEOTIDE SEQUENCE [LARGE SCALE GENOMIC DNA]</scope>
    <source>
        <strain evidence="1 2">BO-16</strain>
    </source>
</reference>
<accession>A0A3M9M6C2</accession>
<proteinExistence type="predicted"/>
<comment type="caution">
    <text evidence="1">The sequence shown here is derived from an EMBL/GenBank/DDBJ whole genome shotgun (WGS) entry which is preliminary data.</text>
</comment>
<name>A0A3M9M6C2_9MICO</name>
<feature type="non-terminal residue" evidence="1">
    <location>
        <position position="1"/>
    </location>
</feature>
<dbReference type="EMBL" id="RJJQ01000012">
    <property type="protein sequence ID" value="RNI21046.1"/>
    <property type="molecule type" value="Genomic_DNA"/>
</dbReference>
<gene>
    <name evidence="1" type="ORF">EFY87_12205</name>
</gene>
<evidence type="ECO:0008006" key="3">
    <source>
        <dbReference type="Google" id="ProtNLM"/>
    </source>
</evidence>
<evidence type="ECO:0000313" key="2">
    <source>
        <dbReference type="Proteomes" id="UP000271678"/>
    </source>
</evidence>
<sequence length="124" mass="12987">DAVTFPGRDGMAQFAVSGDAVRVFTAQQRVTNLAKAARAAGDERTLAQLRADIATDLLIRGVVPGDEHLGAAPAGKLHVIVNLASILPDQDEAADVAEVPGHGFLSPDQVRQVAIKAGRRGRGW</sequence>
<dbReference type="AlphaFoldDB" id="A0A3M9M6C2"/>
<evidence type="ECO:0000313" key="1">
    <source>
        <dbReference type="EMBL" id="RNI21046.1"/>
    </source>
</evidence>
<organism evidence="1 2">
    <name type="scientific">Flexivirga caeni</name>
    <dbReference type="NCBI Taxonomy" id="2294115"/>
    <lineage>
        <taxon>Bacteria</taxon>
        <taxon>Bacillati</taxon>
        <taxon>Actinomycetota</taxon>
        <taxon>Actinomycetes</taxon>
        <taxon>Micrococcales</taxon>
        <taxon>Dermacoccaceae</taxon>
        <taxon>Flexivirga</taxon>
    </lineage>
</organism>
<keyword evidence="2" id="KW-1185">Reference proteome</keyword>